<evidence type="ECO:0000313" key="8">
    <source>
        <dbReference type="EMBL" id="KAH0573782.1"/>
    </source>
</evidence>
<evidence type="ECO:0000256" key="1">
    <source>
        <dbReference type="ARBA" id="ARBA00008184"/>
    </source>
</evidence>
<evidence type="ECO:0000313" key="9">
    <source>
        <dbReference type="Proteomes" id="UP000018208"/>
    </source>
</evidence>
<gene>
    <name evidence="7" type="ORF">SS50377_13480</name>
    <name evidence="8" type="ORF">SS50377_23717</name>
</gene>
<organism evidence="7">
    <name type="scientific">Spironucleus salmonicida</name>
    <dbReference type="NCBI Taxonomy" id="348837"/>
    <lineage>
        <taxon>Eukaryota</taxon>
        <taxon>Metamonada</taxon>
        <taxon>Diplomonadida</taxon>
        <taxon>Hexamitidae</taxon>
        <taxon>Hexamitinae</taxon>
        <taxon>Spironucleus</taxon>
    </lineage>
</organism>
<keyword evidence="3" id="KW-0378">Hydrolase</keyword>
<evidence type="ECO:0000256" key="2">
    <source>
        <dbReference type="ARBA" id="ARBA00022763"/>
    </source>
</evidence>
<protein>
    <submittedName>
        <fullName evidence="7">Uracil-DNA glycosylase</fullName>
    </submittedName>
</protein>
<keyword evidence="2" id="KW-0227">DNA damage</keyword>
<dbReference type="InterPro" id="IPR018085">
    <property type="entry name" value="Ura-DNA_Glyclase_AS"/>
</dbReference>
<feature type="domain" description="Uracil-DNA glycosylase-like" evidence="6">
    <location>
        <begin position="43"/>
        <end position="215"/>
    </location>
</feature>
<dbReference type="CDD" id="cd19371">
    <property type="entry name" value="UDG-F1-like"/>
    <property type="match status" value="1"/>
</dbReference>
<dbReference type="PANTHER" id="PTHR11264">
    <property type="entry name" value="URACIL-DNA GLYCOSYLASE"/>
    <property type="match status" value="1"/>
</dbReference>
<reference evidence="7 8" key="1">
    <citation type="journal article" date="2014" name="PLoS Genet.">
        <title>The Genome of Spironucleus salmonicida Highlights a Fish Pathogen Adapted to Fluctuating Environments.</title>
        <authorList>
            <person name="Xu F."/>
            <person name="Jerlstrom-Hultqvist J."/>
            <person name="Einarsson E."/>
            <person name="Astvaldsson A."/>
            <person name="Svard S.G."/>
            <person name="Andersson J.O."/>
        </authorList>
    </citation>
    <scope>NUCLEOTIDE SEQUENCE</scope>
    <source>
        <strain evidence="8">ATCC 50377</strain>
    </source>
</reference>
<keyword evidence="9" id="KW-1185">Reference proteome</keyword>
<dbReference type="SUPFAM" id="SSF52141">
    <property type="entry name" value="Uracil-DNA glycosylase-like"/>
    <property type="match status" value="1"/>
</dbReference>
<dbReference type="InterPro" id="IPR036895">
    <property type="entry name" value="Uracil-DNA_glycosylase-like_sf"/>
</dbReference>
<dbReference type="Gene3D" id="3.40.470.10">
    <property type="entry name" value="Uracil-DNA glycosylase-like domain"/>
    <property type="match status" value="1"/>
</dbReference>
<accession>V6LRS8</accession>
<dbReference type="GO" id="GO:0004844">
    <property type="term" value="F:uracil DNA N-glycosylase activity"/>
    <property type="evidence" value="ECO:0007669"/>
    <property type="project" value="InterPro"/>
</dbReference>
<comment type="similarity">
    <text evidence="1">Belongs to the uracil-DNA glycosylase (UDG) superfamily. UNG family.</text>
</comment>
<dbReference type="GO" id="GO:0005739">
    <property type="term" value="C:mitochondrion"/>
    <property type="evidence" value="ECO:0007669"/>
    <property type="project" value="TreeGrafter"/>
</dbReference>
<dbReference type="EMBL" id="AUWU02000004">
    <property type="protein sequence ID" value="KAH0573782.1"/>
    <property type="molecule type" value="Genomic_DNA"/>
</dbReference>
<dbReference type="Proteomes" id="UP000018208">
    <property type="component" value="Unassembled WGS sequence"/>
</dbReference>
<evidence type="ECO:0000256" key="3">
    <source>
        <dbReference type="ARBA" id="ARBA00022801"/>
    </source>
</evidence>
<evidence type="ECO:0000259" key="6">
    <source>
        <dbReference type="Pfam" id="PF03167"/>
    </source>
</evidence>
<dbReference type="InterPro" id="IPR002043">
    <property type="entry name" value="UDG_fam1"/>
</dbReference>
<dbReference type="EMBL" id="KI546074">
    <property type="protein sequence ID" value="EST46396.1"/>
    <property type="molecule type" value="Genomic_DNA"/>
</dbReference>
<evidence type="ECO:0000256" key="5">
    <source>
        <dbReference type="PROSITE-ProRule" id="PRU10072"/>
    </source>
</evidence>
<evidence type="ECO:0000256" key="4">
    <source>
        <dbReference type="ARBA" id="ARBA00023204"/>
    </source>
</evidence>
<sequence>MESFQSVIDTLNQQSNKEHYCSNADFIPRPGLIFEAFKLVKSPKQVRIVILGQDPYPRKQSAAGISFLDLQSSTLADKKQSISMRNIIKAILQHNRLFFNTMNDVRDLIESQFAIKQTKSYFTALAEDCGILFLNASLTHEDKASVNKHIKFWEPVIAEAFKSICMESPGVVFLLMGEFAKSYEKYIILGENVRVVKSCHPMMFRFLEENTFEQIKEAEQSLNQGVTDFIKCKIIK</sequence>
<dbReference type="PANTHER" id="PTHR11264:SF8">
    <property type="entry name" value="URACIL-DNA GLYCOSYLASE-LIKE DOMAIN-CONTAINING PROTEIN"/>
    <property type="match status" value="1"/>
</dbReference>
<keyword evidence="4" id="KW-0234">DNA repair</keyword>
<dbReference type="VEuPathDB" id="GiardiaDB:SS50377_23717"/>
<name>V6LRS8_9EUKA</name>
<evidence type="ECO:0000313" key="7">
    <source>
        <dbReference type="EMBL" id="EST46396.1"/>
    </source>
</evidence>
<dbReference type="OrthoDB" id="423533at2759"/>
<feature type="active site" description="Proton acceptor" evidence="5">
    <location>
        <position position="54"/>
    </location>
</feature>
<dbReference type="AlphaFoldDB" id="V6LRS8"/>
<dbReference type="GO" id="GO:0097510">
    <property type="term" value="P:base-excision repair, AP site formation via deaminated base removal"/>
    <property type="evidence" value="ECO:0007669"/>
    <property type="project" value="TreeGrafter"/>
</dbReference>
<dbReference type="InterPro" id="IPR005122">
    <property type="entry name" value="Uracil-DNA_glycosylase-like"/>
</dbReference>
<dbReference type="PROSITE" id="PS00130">
    <property type="entry name" value="U_DNA_GLYCOSYLASE"/>
    <property type="match status" value="1"/>
</dbReference>
<dbReference type="GO" id="GO:0005634">
    <property type="term" value="C:nucleus"/>
    <property type="evidence" value="ECO:0007669"/>
    <property type="project" value="TreeGrafter"/>
</dbReference>
<dbReference type="Pfam" id="PF03167">
    <property type="entry name" value="UDG"/>
    <property type="match status" value="1"/>
</dbReference>
<proteinExistence type="inferred from homology"/>
<reference evidence="8" key="2">
    <citation type="submission" date="2020-12" db="EMBL/GenBank/DDBJ databases">
        <title>New Spironucleus salmonicida genome in near-complete chromosomes.</title>
        <authorList>
            <person name="Xu F."/>
            <person name="Kurt Z."/>
            <person name="Jimenez-Gonzalez A."/>
            <person name="Astvaldsson A."/>
            <person name="Andersson J.O."/>
            <person name="Svard S.G."/>
        </authorList>
    </citation>
    <scope>NUCLEOTIDE SEQUENCE</scope>
    <source>
        <strain evidence="8">ATCC 50377</strain>
    </source>
</reference>